<reference evidence="3" key="1">
    <citation type="journal article" date="2019" name="Int. J. Syst. Evol. Microbiol.">
        <title>The Global Catalogue of Microorganisms (GCM) 10K type strain sequencing project: providing services to taxonomists for standard genome sequencing and annotation.</title>
        <authorList>
            <consortium name="The Broad Institute Genomics Platform"/>
            <consortium name="The Broad Institute Genome Sequencing Center for Infectious Disease"/>
            <person name="Wu L."/>
            <person name="Ma J."/>
        </authorList>
    </citation>
    <scope>NUCLEOTIDE SEQUENCE [LARGE SCALE GENOMIC DNA]</scope>
    <source>
        <strain evidence="3">CGMCC 1.12806</strain>
    </source>
</reference>
<evidence type="ECO:0000313" key="3">
    <source>
        <dbReference type="Proteomes" id="UP000627464"/>
    </source>
</evidence>
<dbReference type="Proteomes" id="UP000627464">
    <property type="component" value="Unassembled WGS sequence"/>
</dbReference>
<evidence type="ECO:0000313" key="2">
    <source>
        <dbReference type="EMBL" id="GGA46702.1"/>
    </source>
</evidence>
<feature type="region of interest" description="Disordered" evidence="1">
    <location>
        <begin position="37"/>
        <end position="56"/>
    </location>
</feature>
<dbReference type="RefSeq" id="WP_188473592.1">
    <property type="nucleotide sequence ID" value="NZ_BMFZ01000005.1"/>
</dbReference>
<gene>
    <name evidence="2" type="ORF">GCM10011328_22260</name>
</gene>
<evidence type="ECO:0000256" key="1">
    <source>
        <dbReference type="SAM" id="MobiDB-lite"/>
    </source>
</evidence>
<organism evidence="2 3">
    <name type="scientific">Hafnia psychrotolerans</name>
    <dbReference type="NCBI Taxonomy" id="1477018"/>
    <lineage>
        <taxon>Bacteria</taxon>
        <taxon>Pseudomonadati</taxon>
        <taxon>Pseudomonadota</taxon>
        <taxon>Gammaproteobacteria</taxon>
        <taxon>Enterobacterales</taxon>
        <taxon>Hafniaceae</taxon>
        <taxon>Hafnia</taxon>
    </lineage>
</organism>
<proteinExistence type="predicted"/>
<accession>A0ABQ1GMS2</accession>
<sequence>MAINPKIYLQLLTNINNSRSLPGLLRQANQIMVQEDQENEKRKNEAEVQFAGMATA</sequence>
<protein>
    <submittedName>
        <fullName evidence="2">Uncharacterized protein</fullName>
    </submittedName>
</protein>
<dbReference type="EMBL" id="BMFZ01000005">
    <property type="protein sequence ID" value="GGA46702.1"/>
    <property type="molecule type" value="Genomic_DNA"/>
</dbReference>
<keyword evidence="3" id="KW-1185">Reference proteome</keyword>
<comment type="caution">
    <text evidence="2">The sequence shown here is derived from an EMBL/GenBank/DDBJ whole genome shotgun (WGS) entry which is preliminary data.</text>
</comment>
<name>A0ABQ1GMS2_9GAMM</name>